<accession>E3MY12</accession>
<dbReference type="AlphaFoldDB" id="E3MY12"/>
<evidence type="ECO:0000313" key="2">
    <source>
        <dbReference type="Proteomes" id="UP000008281"/>
    </source>
</evidence>
<name>E3MY12_CAERE</name>
<reference evidence="1" key="1">
    <citation type="submission" date="2007-07" db="EMBL/GenBank/DDBJ databases">
        <title>PCAP assembly of the Caenorhabditis remanei genome.</title>
        <authorList>
            <consortium name="The Caenorhabditis remanei Sequencing Consortium"/>
            <person name="Wilson R.K."/>
        </authorList>
    </citation>
    <scope>NUCLEOTIDE SEQUENCE [LARGE SCALE GENOMIC DNA]</scope>
    <source>
        <strain evidence="1">PB4641</strain>
    </source>
</reference>
<sequence length="129" mass="14989">MIRCRILFFYSYFIDFFAFRTPKTSTLQHIVIFPVSTDFFYFFAILSVNVTKTDKFNGCGCVMLSKQLSSAGIRKGNIGKDLNSDKMEQLSNEHIQQLVELRVEADRHMGRDDFFQNIQTVTEGREKPI</sequence>
<dbReference type="OrthoDB" id="278329at2759"/>
<dbReference type="Proteomes" id="UP000008281">
    <property type="component" value="Unassembled WGS sequence"/>
</dbReference>
<dbReference type="InParanoid" id="E3MY12"/>
<dbReference type="EMBL" id="DS268494">
    <property type="protein sequence ID" value="EFP11849.1"/>
    <property type="molecule type" value="Genomic_DNA"/>
</dbReference>
<proteinExistence type="predicted"/>
<evidence type="ECO:0000313" key="1">
    <source>
        <dbReference type="EMBL" id="EFP11849.1"/>
    </source>
</evidence>
<gene>
    <name evidence="1" type="ORF">CRE_29351</name>
</gene>
<dbReference type="eggNOG" id="KOG4100">
    <property type="taxonomic scope" value="Eukaryota"/>
</dbReference>
<organism evidence="2">
    <name type="scientific">Caenorhabditis remanei</name>
    <name type="common">Caenorhabditis vulgaris</name>
    <dbReference type="NCBI Taxonomy" id="31234"/>
    <lineage>
        <taxon>Eukaryota</taxon>
        <taxon>Metazoa</taxon>
        <taxon>Ecdysozoa</taxon>
        <taxon>Nematoda</taxon>
        <taxon>Chromadorea</taxon>
        <taxon>Rhabditida</taxon>
        <taxon>Rhabditina</taxon>
        <taxon>Rhabditomorpha</taxon>
        <taxon>Rhabditoidea</taxon>
        <taxon>Rhabditidae</taxon>
        <taxon>Peloderinae</taxon>
        <taxon>Caenorhabditis</taxon>
    </lineage>
</organism>
<dbReference type="HOGENOM" id="CLU_1950805_0_0_1"/>
<dbReference type="STRING" id="31234.E3MY12"/>
<protein>
    <submittedName>
        <fullName evidence="1">Uncharacterized protein</fullName>
    </submittedName>
</protein>
<keyword evidence="2" id="KW-1185">Reference proteome</keyword>